<dbReference type="AlphaFoldDB" id="A0A816SCW2"/>
<evidence type="ECO:0000313" key="2">
    <source>
        <dbReference type="EMBL" id="CAF2082228.1"/>
    </source>
</evidence>
<feature type="compositionally biased region" description="Polar residues" evidence="1">
    <location>
        <begin position="1"/>
        <end position="11"/>
    </location>
</feature>
<feature type="compositionally biased region" description="Polar residues" evidence="1">
    <location>
        <begin position="30"/>
        <end position="40"/>
    </location>
</feature>
<evidence type="ECO:0000256" key="1">
    <source>
        <dbReference type="SAM" id="MobiDB-lite"/>
    </source>
</evidence>
<name>A0A816SCW2_9BILA</name>
<feature type="compositionally biased region" description="Basic and acidic residues" evidence="1">
    <location>
        <begin position="307"/>
        <end position="326"/>
    </location>
</feature>
<gene>
    <name evidence="2" type="ORF">XDN619_LOCUS14990</name>
</gene>
<feature type="region of interest" description="Disordered" evidence="1">
    <location>
        <begin position="1"/>
        <end position="40"/>
    </location>
</feature>
<dbReference type="Proteomes" id="UP000663887">
    <property type="component" value="Unassembled WGS sequence"/>
</dbReference>
<protein>
    <submittedName>
        <fullName evidence="2">Uncharacterized protein</fullName>
    </submittedName>
</protein>
<feature type="compositionally biased region" description="Basic and acidic residues" evidence="1">
    <location>
        <begin position="12"/>
        <end position="24"/>
    </location>
</feature>
<sequence>MEDSDSSTTLLSEEKRRRKEKDLNQEEANETLNRPRPNSETIKNLSEKINFGVNGLPRDLDEEIHSGLAGNEGRATVDQDLGLEEFAQQESLPVILVRGILPDLVKTSSPLKVAKYFEESRIGTAGIIGIKRNIVKNLWAVTIKHIDITLLKKILELTKIGPWEVTCARPAEKRLFGVVGPIHDKDFREEDMVRLDENIVEAKRIYKGSKRDVKTAFFRLEFKVEVPRDFKIGHPVFNTMFSDPLKFCEFLAEAIKQSEKATSKSEQIEKIFVTLKKHFDQKLTKGRNSKELQQGITIEKHCEIQKRNEIRKEPETEEQKNNEKLRNPTGSNNIKEDTTKTGAKAKPIQSRYGYRTNIPMGRNSNSKEFGPSVQSQTNHG</sequence>
<feature type="region of interest" description="Disordered" evidence="1">
    <location>
        <begin position="307"/>
        <end position="380"/>
    </location>
</feature>
<organism evidence="2 3">
    <name type="scientific">Rotaria magnacalcarata</name>
    <dbReference type="NCBI Taxonomy" id="392030"/>
    <lineage>
        <taxon>Eukaryota</taxon>
        <taxon>Metazoa</taxon>
        <taxon>Spiralia</taxon>
        <taxon>Gnathifera</taxon>
        <taxon>Rotifera</taxon>
        <taxon>Eurotatoria</taxon>
        <taxon>Bdelloidea</taxon>
        <taxon>Philodinida</taxon>
        <taxon>Philodinidae</taxon>
        <taxon>Rotaria</taxon>
    </lineage>
</organism>
<evidence type="ECO:0000313" key="3">
    <source>
        <dbReference type="Proteomes" id="UP000663887"/>
    </source>
</evidence>
<dbReference type="EMBL" id="CAJNRG010006045">
    <property type="protein sequence ID" value="CAF2082228.1"/>
    <property type="molecule type" value="Genomic_DNA"/>
</dbReference>
<comment type="caution">
    <text evidence="2">The sequence shown here is derived from an EMBL/GenBank/DDBJ whole genome shotgun (WGS) entry which is preliminary data.</text>
</comment>
<reference evidence="2" key="1">
    <citation type="submission" date="2021-02" db="EMBL/GenBank/DDBJ databases">
        <authorList>
            <person name="Nowell W R."/>
        </authorList>
    </citation>
    <scope>NUCLEOTIDE SEQUENCE</scope>
</reference>
<accession>A0A816SCW2</accession>
<proteinExistence type="predicted"/>
<feature type="compositionally biased region" description="Polar residues" evidence="1">
    <location>
        <begin position="362"/>
        <end position="380"/>
    </location>
</feature>